<proteinExistence type="predicted"/>
<evidence type="ECO:0000313" key="2">
    <source>
        <dbReference type="Proteomes" id="UP000694415"/>
    </source>
</evidence>
<reference evidence="1" key="1">
    <citation type="submission" date="2025-08" db="UniProtKB">
        <authorList>
            <consortium name="Ensembl"/>
        </authorList>
    </citation>
    <scope>IDENTIFICATION</scope>
</reference>
<keyword evidence="2" id="KW-1185">Reference proteome</keyword>
<dbReference type="GeneTree" id="ENSGT00860000135728"/>
<sequence>VLLLPSSCPLSALEGLACEASGKLWTGRVFKCQPDVGTYGVPVVTATRTCQYFLVTFQYSWVFVPGIHFLSQDSKCLLASCIPSPLRTSRLLYRSVSQNSTSLILHSMGTTTLWTSVFFCKWEESVHGKIFL</sequence>
<evidence type="ECO:0000313" key="1">
    <source>
        <dbReference type="Ensembl" id="ENSMSIP00000038620.1"/>
    </source>
</evidence>
<dbReference type="Proteomes" id="UP000694415">
    <property type="component" value="Unplaced"/>
</dbReference>
<protein>
    <submittedName>
        <fullName evidence="1">Uncharacterized protein</fullName>
    </submittedName>
</protein>
<accession>A0A8C6IL58</accession>
<reference evidence="1" key="2">
    <citation type="submission" date="2025-09" db="UniProtKB">
        <authorList>
            <consortium name="Ensembl"/>
        </authorList>
    </citation>
    <scope>IDENTIFICATION</scope>
</reference>
<name>A0A8C6IL58_MUSSI</name>
<dbReference type="AlphaFoldDB" id="A0A8C6IL58"/>
<dbReference type="Ensembl" id="ENSMSIT00000048716.1">
    <property type="protein sequence ID" value="ENSMSIP00000038620.1"/>
    <property type="gene ID" value="ENSMSIG00000032179.1"/>
</dbReference>
<organism evidence="1 2">
    <name type="scientific">Mus spicilegus</name>
    <name type="common">Mound-building mouse</name>
    <dbReference type="NCBI Taxonomy" id="10103"/>
    <lineage>
        <taxon>Eukaryota</taxon>
        <taxon>Metazoa</taxon>
        <taxon>Chordata</taxon>
        <taxon>Craniata</taxon>
        <taxon>Vertebrata</taxon>
        <taxon>Euteleostomi</taxon>
        <taxon>Mammalia</taxon>
        <taxon>Eutheria</taxon>
        <taxon>Euarchontoglires</taxon>
        <taxon>Glires</taxon>
        <taxon>Rodentia</taxon>
        <taxon>Myomorpha</taxon>
        <taxon>Muroidea</taxon>
        <taxon>Muridae</taxon>
        <taxon>Murinae</taxon>
        <taxon>Mus</taxon>
        <taxon>Mus</taxon>
    </lineage>
</organism>